<dbReference type="PANTHER" id="PTHR43884">
    <property type="entry name" value="ACYL-COA DEHYDROGENASE"/>
    <property type="match status" value="1"/>
</dbReference>
<evidence type="ECO:0000256" key="4">
    <source>
        <dbReference type="ARBA" id="ARBA00022827"/>
    </source>
</evidence>
<dbReference type="Pfam" id="PF02771">
    <property type="entry name" value="Acyl-CoA_dh_N"/>
    <property type="match status" value="1"/>
</dbReference>
<evidence type="ECO:0000259" key="8">
    <source>
        <dbReference type="Pfam" id="PF02771"/>
    </source>
</evidence>
<dbReference type="EC" id="1.3.99.-" evidence="9"/>
<feature type="domain" description="Acyl-CoA oxidase/dehydrogenase middle" evidence="7">
    <location>
        <begin position="121"/>
        <end position="214"/>
    </location>
</feature>
<keyword evidence="5 9" id="KW-0560">Oxidoreductase</keyword>
<organism evidence="9">
    <name type="scientific">bioreactor metagenome</name>
    <dbReference type="NCBI Taxonomy" id="1076179"/>
    <lineage>
        <taxon>unclassified sequences</taxon>
        <taxon>metagenomes</taxon>
        <taxon>ecological metagenomes</taxon>
    </lineage>
</organism>
<keyword evidence="4" id="KW-0274">FAD</keyword>
<dbReference type="InterPro" id="IPR006091">
    <property type="entry name" value="Acyl-CoA_Oxase/DH_mid-dom"/>
</dbReference>
<dbReference type="Gene3D" id="1.10.540.10">
    <property type="entry name" value="Acyl-CoA dehydrogenase/oxidase, N-terminal domain"/>
    <property type="match status" value="1"/>
</dbReference>
<dbReference type="PROSITE" id="PS00072">
    <property type="entry name" value="ACYL_COA_DH_1"/>
    <property type="match status" value="1"/>
</dbReference>
<dbReference type="PIRSF" id="PIRSF016578">
    <property type="entry name" value="HsaA"/>
    <property type="match status" value="1"/>
</dbReference>
<evidence type="ECO:0000256" key="5">
    <source>
        <dbReference type="ARBA" id="ARBA00023002"/>
    </source>
</evidence>
<dbReference type="Gene3D" id="2.40.110.10">
    <property type="entry name" value="Butyryl-CoA Dehydrogenase, subunit A, domain 2"/>
    <property type="match status" value="1"/>
</dbReference>
<dbReference type="InterPro" id="IPR009100">
    <property type="entry name" value="AcylCoA_DH/oxidase_NM_dom_sf"/>
</dbReference>
<evidence type="ECO:0000313" key="9">
    <source>
        <dbReference type="EMBL" id="MPM02570.1"/>
    </source>
</evidence>
<dbReference type="InterPro" id="IPR006089">
    <property type="entry name" value="Acyl-CoA_DH_CS"/>
</dbReference>
<dbReference type="InterPro" id="IPR036250">
    <property type="entry name" value="AcylCo_DH-like_C"/>
</dbReference>
<comment type="cofactor">
    <cofactor evidence="1">
        <name>FAD</name>
        <dbReference type="ChEBI" id="CHEBI:57692"/>
    </cofactor>
</comment>
<dbReference type="InterPro" id="IPR046373">
    <property type="entry name" value="Acyl-CoA_Oxase/DH_mid-dom_sf"/>
</dbReference>
<proteinExistence type="inferred from homology"/>
<feature type="domain" description="Acyl-CoA dehydrogenase/oxidase N-terminal" evidence="8">
    <location>
        <begin position="7"/>
        <end position="117"/>
    </location>
</feature>
<reference evidence="9" key="1">
    <citation type="submission" date="2019-08" db="EMBL/GenBank/DDBJ databases">
        <authorList>
            <person name="Kucharzyk K."/>
            <person name="Murdoch R.W."/>
            <person name="Higgins S."/>
            <person name="Loffler F."/>
        </authorList>
    </citation>
    <scope>NUCLEOTIDE SEQUENCE</scope>
</reference>
<evidence type="ECO:0000256" key="1">
    <source>
        <dbReference type="ARBA" id="ARBA00001974"/>
    </source>
</evidence>
<dbReference type="Pfam" id="PF02770">
    <property type="entry name" value="Acyl-CoA_dh_M"/>
    <property type="match status" value="1"/>
</dbReference>
<dbReference type="FunFam" id="1.20.140.10:FF:000011">
    <property type="entry name" value="Medium-chain specific acyl-CoA dehydrogenase, mitochondrial"/>
    <property type="match status" value="1"/>
</dbReference>
<name>A0A644WFH2_9ZZZZ</name>
<protein>
    <submittedName>
        <fullName evidence="9">Acyl-CoA dehydrogenase</fullName>
        <ecNumber evidence="9">1.3.99.-</ecNumber>
    </submittedName>
</protein>
<dbReference type="EMBL" id="VSSQ01000879">
    <property type="protein sequence ID" value="MPM02570.1"/>
    <property type="molecule type" value="Genomic_DNA"/>
</dbReference>
<accession>A0A644WFH2</accession>
<dbReference type="FunFam" id="2.40.110.10:FF:000001">
    <property type="entry name" value="Acyl-CoA dehydrogenase, mitochondrial"/>
    <property type="match status" value="1"/>
</dbReference>
<dbReference type="InterPro" id="IPR009075">
    <property type="entry name" value="AcylCo_DH/oxidase_C"/>
</dbReference>
<dbReference type="PANTHER" id="PTHR43884:SF12">
    <property type="entry name" value="ISOVALERYL-COA DEHYDROGENASE, MITOCHONDRIAL-RELATED"/>
    <property type="match status" value="1"/>
</dbReference>
<dbReference type="AlphaFoldDB" id="A0A644WFH2"/>
<dbReference type="GO" id="GO:0003995">
    <property type="term" value="F:acyl-CoA dehydrogenase activity"/>
    <property type="evidence" value="ECO:0007669"/>
    <property type="project" value="InterPro"/>
</dbReference>
<comment type="caution">
    <text evidence="9">The sequence shown here is derived from an EMBL/GenBank/DDBJ whole genome shotgun (WGS) entry which is preliminary data.</text>
</comment>
<evidence type="ECO:0000259" key="7">
    <source>
        <dbReference type="Pfam" id="PF02770"/>
    </source>
</evidence>
<feature type="domain" description="Acyl-CoA dehydrogenase/oxidase C-terminal" evidence="6">
    <location>
        <begin position="227"/>
        <end position="372"/>
    </location>
</feature>
<evidence type="ECO:0000259" key="6">
    <source>
        <dbReference type="Pfam" id="PF00441"/>
    </source>
</evidence>
<dbReference type="SUPFAM" id="SSF47203">
    <property type="entry name" value="Acyl-CoA dehydrogenase C-terminal domain-like"/>
    <property type="match status" value="1"/>
</dbReference>
<dbReference type="PROSITE" id="PS00073">
    <property type="entry name" value="ACYL_COA_DH_2"/>
    <property type="match status" value="1"/>
</dbReference>
<dbReference type="Pfam" id="PF00441">
    <property type="entry name" value="Acyl-CoA_dh_1"/>
    <property type="match status" value="1"/>
</dbReference>
<gene>
    <name evidence="9" type="primary">acdA_12</name>
    <name evidence="9" type="ORF">SDC9_48819</name>
</gene>
<evidence type="ECO:0000256" key="2">
    <source>
        <dbReference type="ARBA" id="ARBA00009347"/>
    </source>
</evidence>
<dbReference type="InterPro" id="IPR037069">
    <property type="entry name" value="AcylCoA_DH/ox_N_sf"/>
</dbReference>
<keyword evidence="3" id="KW-0285">Flavoprotein</keyword>
<dbReference type="GO" id="GO:0050660">
    <property type="term" value="F:flavin adenine dinucleotide binding"/>
    <property type="evidence" value="ECO:0007669"/>
    <property type="project" value="InterPro"/>
</dbReference>
<evidence type="ECO:0000256" key="3">
    <source>
        <dbReference type="ARBA" id="ARBA00022630"/>
    </source>
</evidence>
<dbReference type="Gene3D" id="1.20.140.10">
    <property type="entry name" value="Butyryl-CoA Dehydrogenase, subunit A, domain 3"/>
    <property type="match status" value="1"/>
</dbReference>
<dbReference type="InterPro" id="IPR013786">
    <property type="entry name" value="AcylCoA_DH/ox_N"/>
</dbReference>
<dbReference type="SUPFAM" id="SSF56645">
    <property type="entry name" value="Acyl-CoA dehydrogenase NM domain-like"/>
    <property type="match status" value="1"/>
</dbReference>
<comment type="similarity">
    <text evidence="2">Belongs to the acyl-CoA dehydrogenase family.</text>
</comment>
<sequence>MEHILMTEEQRDIVGLAKTILDKELVPRLEEFERTSKFPVDVFKSLCDAGLYAVEVPEKYGGLGMNFETQFILNETLGYYDTGFAFSFHAGSMSADAIFIAGTEAQKQWAAEKLLQGKIFAFCLTEPEAGSDAGAIITTAKRDGDEYIISGTKTFISCGEIADYFVVAATVDKSLKHKGITLFLVEKERGVQIGKHEDKMGLRLSPTNEVVFDEIRIPASNMIGQEGKGFSVLMKNMESVRPQTMTFAAGLMMRAVDEATKFAKERKSFNVPIIQFQGLSFLLADMLKLTQISHSTLMYIAKLLDEGKPLNGIGSSAKIFVSESASKVASDAVQVLGGYGYMKEYPVEKLMRDAKIFEIFEGTSQIQQIVLAGLLSK</sequence>